<dbReference type="Proteomes" id="UP000613030">
    <property type="component" value="Unassembled WGS sequence"/>
</dbReference>
<dbReference type="EMBL" id="JAERRB010000007">
    <property type="protein sequence ID" value="MBL0743684.1"/>
    <property type="molecule type" value="Genomic_DNA"/>
</dbReference>
<accession>A0ABS1KW43</accession>
<proteinExistence type="predicted"/>
<dbReference type="RefSeq" id="WP_236676195.1">
    <property type="nucleotide sequence ID" value="NZ_JAERRB010000007.1"/>
</dbReference>
<comment type="caution">
    <text evidence="2">The sequence shown here is derived from an EMBL/GenBank/DDBJ whole genome shotgun (WGS) entry which is preliminary data.</text>
</comment>
<reference evidence="2 3" key="1">
    <citation type="submission" date="2021-01" db="EMBL/GenBank/DDBJ databases">
        <title>Chryseolinea sp. Jin1 Genome sequencing and assembly.</title>
        <authorList>
            <person name="Kim I."/>
        </authorList>
    </citation>
    <scope>NUCLEOTIDE SEQUENCE [LARGE SCALE GENOMIC DNA]</scope>
    <source>
        <strain evidence="2 3">Jin1</strain>
    </source>
</reference>
<evidence type="ECO:0000313" key="3">
    <source>
        <dbReference type="Proteomes" id="UP000613030"/>
    </source>
</evidence>
<sequence length="1005" mass="116039">MEERLKNHITTCAQSAVNSVEMNRYDNAQQLTDLIRQWERVLLGEIVVTEALVSNLKKLSNYYGVADFVHKVINDPNRAYSKDAHPRWPLDHPVVNQLIQARWLEPEDSFSYSIIKQYIVALFDETEDQESLVADLYRRGFTDEILVRTMCGLEYDPFYIGRSRYRNNTETDERKISSFGKYLLPKLAPKKGFLGLGKESGLKTYIDDLYRTQEFNRGYKINYLQFLADYFPEGLEGSEREYLLSTEYGRQVMDVQVLYWLLNLNPVKYETLALQALDESNAAIEKKMSVYLKLDKGLPGKYDEQITALGESHLAFFLTDASNERYFSDPGTDQGSFTEAYTEYLWNKNEADATSRIERLIAESTFLPAYYFHYLNRKLGERVIPLLMTVLFKDYQKMPSNEREYAKVILAILDKYDLLAYMDKLIEFGVTMADKKSRVMLAKTLSRFQEQMVPRAVLLLAEKTTAQREMAALLLSTVPTPEVTNVLNDGVDREVNDDTRDIMLETLQDQRFAHALDLAQVKHMIQLADTRKKMAKWSEKLLVEEDLPALYWKDGAQLTEKEIRFLFYRMKRSKGTNSDIEARQVIHHIDTTRSGPFAKALVAAFQQSNADSKLKYYLILGGLLGDDEMMYNLHMLFKKSVTDKRVKMAEYVIGALAMVGSDKALRIVESIYRKFANKKPVLSEAAKEALDAAAQELNITLDELGDRIVPTFDFDGLYKPFTIEGESFRAFINHDFKLNYFNEDNKLKKSLPANAPKELKTEFKEIEKEINDVVKTQPGRLEKCMLDERRWSREQWEHVYLNHPILFVYAMKLIWGAYDAEGNLVQVFYCTEDTTLNDVNDEEITVDDSHRIGILHPLHLTEEQLSQWKDKAYNLPLTTVFPILDRPVFSVLEEEKELNVSKRFFKKAVPKGADFVNTFLVKQNWHKGSGDGGRSEFTKTFSERLKAYASIEGPAAFYQGGNTPATVYEIIFQGKDWNDVVKIKNVPKVFYSEVMADIDQLINLN</sequence>
<evidence type="ECO:0000313" key="2">
    <source>
        <dbReference type="EMBL" id="MBL0743684.1"/>
    </source>
</evidence>
<evidence type="ECO:0000259" key="1">
    <source>
        <dbReference type="Pfam" id="PF13569"/>
    </source>
</evidence>
<feature type="domain" description="DUF4132" evidence="1">
    <location>
        <begin position="746"/>
        <end position="912"/>
    </location>
</feature>
<keyword evidence="3" id="KW-1185">Reference proteome</keyword>
<protein>
    <submittedName>
        <fullName evidence="2">DUF4132 domain-containing protein</fullName>
    </submittedName>
</protein>
<name>A0ABS1KW43_9BACT</name>
<gene>
    <name evidence="2" type="ORF">JI741_20810</name>
</gene>
<dbReference type="Pfam" id="PF13569">
    <property type="entry name" value="DUF4132"/>
    <property type="match status" value="1"/>
</dbReference>
<dbReference type="InterPro" id="IPR025406">
    <property type="entry name" value="DUF4132"/>
</dbReference>
<organism evidence="2 3">
    <name type="scientific">Chryseolinea lacunae</name>
    <dbReference type="NCBI Taxonomy" id="2801331"/>
    <lineage>
        <taxon>Bacteria</taxon>
        <taxon>Pseudomonadati</taxon>
        <taxon>Bacteroidota</taxon>
        <taxon>Cytophagia</taxon>
        <taxon>Cytophagales</taxon>
        <taxon>Fulvivirgaceae</taxon>
        <taxon>Chryseolinea</taxon>
    </lineage>
</organism>